<dbReference type="FunFam" id="3.40.1360.10:FF:000006">
    <property type="entry name" value="Ribonuclease M5"/>
    <property type="match status" value="1"/>
</dbReference>
<dbReference type="EC" id="3.1.26.8" evidence="11 12"/>
<keyword evidence="10 11" id="KW-0694">RNA-binding</keyword>
<keyword evidence="6 11" id="KW-0699">rRNA-binding</keyword>
<comment type="catalytic activity">
    <reaction evidence="11">
        <text>Endonucleolytic cleavage of RNA, removing 21 and 42 nucleotides, respectively, from the 5'- and 3'-termini of a 5S-rRNA precursor.</text>
        <dbReference type="EC" id="3.1.26.8"/>
    </reaction>
</comment>
<dbReference type="InterPro" id="IPR006171">
    <property type="entry name" value="TOPRIM_dom"/>
</dbReference>
<keyword evidence="1 11" id="KW-0963">Cytoplasm</keyword>
<accession>A0A4V2UU24</accession>
<evidence type="ECO:0000256" key="9">
    <source>
        <dbReference type="ARBA" id="ARBA00022842"/>
    </source>
</evidence>
<evidence type="ECO:0000256" key="7">
    <source>
        <dbReference type="ARBA" id="ARBA00022759"/>
    </source>
</evidence>
<dbReference type="InterPro" id="IPR004466">
    <property type="entry name" value="RNase_M5"/>
</dbReference>
<dbReference type="AlphaFoldDB" id="A0A4V2UU24"/>
<keyword evidence="3 11" id="KW-0698">rRNA processing</keyword>
<evidence type="ECO:0000256" key="4">
    <source>
        <dbReference type="ARBA" id="ARBA00022722"/>
    </source>
</evidence>
<evidence type="ECO:0000256" key="3">
    <source>
        <dbReference type="ARBA" id="ARBA00022552"/>
    </source>
</evidence>
<dbReference type="SMART" id="SM00493">
    <property type="entry name" value="TOPRIM"/>
    <property type="match status" value="1"/>
</dbReference>
<dbReference type="GO" id="GO:0046872">
    <property type="term" value="F:metal ion binding"/>
    <property type="evidence" value="ECO:0007669"/>
    <property type="project" value="UniProtKB-KW"/>
</dbReference>
<dbReference type="GO" id="GO:0043822">
    <property type="term" value="F:ribonuclease M5 activity"/>
    <property type="evidence" value="ECO:0007669"/>
    <property type="project" value="UniProtKB-UniRule"/>
</dbReference>
<evidence type="ECO:0000256" key="1">
    <source>
        <dbReference type="ARBA" id="ARBA00022490"/>
    </source>
</evidence>
<comment type="similarity">
    <text evidence="11">Belongs to the ribonuclease M5 family.</text>
</comment>
<dbReference type="OrthoDB" id="9791329at2"/>
<keyword evidence="15" id="KW-1185">Reference proteome</keyword>
<evidence type="ECO:0000256" key="10">
    <source>
        <dbReference type="ARBA" id="ARBA00022884"/>
    </source>
</evidence>
<evidence type="ECO:0000313" key="14">
    <source>
        <dbReference type="EMBL" id="TCS88773.1"/>
    </source>
</evidence>
<dbReference type="RefSeq" id="WP_132027861.1">
    <property type="nucleotide sequence ID" value="NZ_CP068564.1"/>
</dbReference>
<keyword evidence="8 11" id="KW-0378">Hydrolase</keyword>
<dbReference type="Pfam" id="PF13331">
    <property type="entry name" value="DUF4093"/>
    <property type="match status" value="1"/>
</dbReference>
<comment type="caution">
    <text evidence="14">The sequence shown here is derived from an EMBL/GenBank/DDBJ whole genome shotgun (WGS) entry which is preliminary data.</text>
</comment>
<dbReference type="HAMAP" id="MF_01469">
    <property type="entry name" value="RNase_M5"/>
    <property type="match status" value="1"/>
</dbReference>
<dbReference type="EMBL" id="SMAE01000007">
    <property type="protein sequence ID" value="TCS88773.1"/>
    <property type="molecule type" value="Genomic_DNA"/>
</dbReference>
<dbReference type="PANTHER" id="PTHR39156:SF1">
    <property type="entry name" value="RIBONUCLEASE M5"/>
    <property type="match status" value="1"/>
</dbReference>
<evidence type="ECO:0000259" key="13">
    <source>
        <dbReference type="PROSITE" id="PS50880"/>
    </source>
</evidence>
<reference evidence="14 15" key="1">
    <citation type="submission" date="2019-03" db="EMBL/GenBank/DDBJ databases">
        <title>Genomic Encyclopedia of Type Strains, Phase IV (KMG-IV): sequencing the most valuable type-strain genomes for metagenomic binning, comparative biology and taxonomic classification.</title>
        <authorList>
            <person name="Goeker M."/>
        </authorList>
    </citation>
    <scope>NUCLEOTIDE SEQUENCE [LARGE SCALE GENOMIC DNA]</scope>
    <source>
        <strain evidence="14 15">DSM 26752</strain>
    </source>
</reference>
<comment type="subcellular location">
    <subcellularLocation>
        <location evidence="11">Cytoplasm</location>
    </subcellularLocation>
</comment>
<dbReference type="GO" id="GO:0006364">
    <property type="term" value="P:rRNA processing"/>
    <property type="evidence" value="ECO:0007669"/>
    <property type="project" value="UniProtKB-UniRule"/>
</dbReference>
<sequence>MIKEIIVVEGKDDIQAVKSAVEAEVVATGGFGFSKNFIDKLKLAAENRGVIIFTDPDYAGEKIRRSISKELKNCKHAFLPRGKAFKKGDVGVENATKEDIIEAIKKARPIIIEKRQEFVKEDLVNLGLVGSFNSRKKREQLGDILGIGYCNSKQLLNRLNNFGITKEEFIKAFERIDEHE</sequence>
<name>A0A4V2UU24_9FIRM</name>
<dbReference type="PROSITE" id="PS50880">
    <property type="entry name" value="TOPRIM"/>
    <property type="match status" value="1"/>
</dbReference>
<evidence type="ECO:0000313" key="15">
    <source>
        <dbReference type="Proteomes" id="UP000294567"/>
    </source>
</evidence>
<evidence type="ECO:0000256" key="11">
    <source>
        <dbReference type="HAMAP-Rule" id="MF_01469"/>
    </source>
</evidence>
<protein>
    <recommendedName>
        <fullName evidence="11 12">Ribonuclease M5</fullName>
        <ecNumber evidence="11 12">3.1.26.8</ecNumber>
    </recommendedName>
    <alternativeName>
        <fullName evidence="11">RNase M5</fullName>
    </alternativeName>
    <alternativeName>
        <fullName evidence="11">Ribosomal RNA terminal maturase M5</fullName>
    </alternativeName>
</protein>
<dbReference type="Proteomes" id="UP000294567">
    <property type="component" value="Unassembled WGS sequence"/>
</dbReference>
<keyword evidence="4 11" id="KW-0540">Nuclease</keyword>
<dbReference type="NCBIfam" id="TIGR00334">
    <property type="entry name" value="5S_RNA_mat_M5"/>
    <property type="match status" value="1"/>
</dbReference>
<dbReference type="GO" id="GO:0005737">
    <property type="term" value="C:cytoplasm"/>
    <property type="evidence" value="ECO:0007669"/>
    <property type="project" value="UniProtKB-SubCell"/>
</dbReference>
<evidence type="ECO:0000256" key="2">
    <source>
        <dbReference type="ARBA" id="ARBA00022517"/>
    </source>
</evidence>
<evidence type="ECO:0000256" key="12">
    <source>
        <dbReference type="NCBIfam" id="TIGR00334"/>
    </source>
</evidence>
<evidence type="ECO:0000256" key="8">
    <source>
        <dbReference type="ARBA" id="ARBA00022801"/>
    </source>
</evidence>
<keyword evidence="9" id="KW-0460">Magnesium</keyword>
<dbReference type="PANTHER" id="PTHR39156">
    <property type="entry name" value="RIBONUCLEASE M5"/>
    <property type="match status" value="1"/>
</dbReference>
<evidence type="ECO:0000256" key="5">
    <source>
        <dbReference type="ARBA" id="ARBA00022723"/>
    </source>
</evidence>
<keyword evidence="7 11" id="KW-0255">Endonuclease</keyword>
<evidence type="ECO:0000256" key="6">
    <source>
        <dbReference type="ARBA" id="ARBA00022730"/>
    </source>
</evidence>
<dbReference type="Pfam" id="PF01751">
    <property type="entry name" value="Toprim"/>
    <property type="match status" value="1"/>
</dbReference>
<keyword evidence="5" id="KW-0479">Metal-binding</keyword>
<dbReference type="CDD" id="cd01027">
    <property type="entry name" value="TOPRIM_RNase_M5_like"/>
    <property type="match status" value="1"/>
</dbReference>
<comment type="function">
    <text evidence="11">Required for correct processing of both the 5' and 3' ends of 5S rRNA precursor. Cleaves both sides of a double-stranded region yielding mature 5S rRNA in one step.</text>
</comment>
<gene>
    <name evidence="11" type="primary">rnmV</name>
    <name evidence="14" type="ORF">EDD65_107130</name>
</gene>
<feature type="domain" description="Toprim" evidence="13">
    <location>
        <begin position="3"/>
        <end position="86"/>
    </location>
</feature>
<dbReference type="SUPFAM" id="SSF110455">
    <property type="entry name" value="Toprim domain"/>
    <property type="match status" value="1"/>
</dbReference>
<dbReference type="InterPro" id="IPR025156">
    <property type="entry name" value="RNase_M5_C"/>
</dbReference>
<dbReference type="GO" id="GO:0019843">
    <property type="term" value="F:rRNA binding"/>
    <property type="evidence" value="ECO:0007669"/>
    <property type="project" value="UniProtKB-KW"/>
</dbReference>
<proteinExistence type="inferred from homology"/>
<organism evidence="14 15">
    <name type="scientific">Keratinibaculum paraultunense</name>
    <dbReference type="NCBI Taxonomy" id="1278232"/>
    <lineage>
        <taxon>Bacteria</taxon>
        <taxon>Bacillati</taxon>
        <taxon>Bacillota</taxon>
        <taxon>Tissierellia</taxon>
        <taxon>Tissierellales</taxon>
        <taxon>Tepidimicrobiaceae</taxon>
        <taxon>Keratinibaculum</taxon>
    </lineage>
</organism>
<keyword evidence="2 11" id="KW-0690">Ribosome biogenesis</keyword>
<dbReference type="InterPro" id="IPR034141">
    <property type="entry name" value="TOPRIM_RNase_M5-like"/>
</dbReference>
<dbReference type="Gene3D" id="3.40.1360.10">
    <property type="match status" value="1"/>
</dbReference>